<keyword evidence="2" id="KW-0378">Hydrolase</keyword>
<dbReference type="SUPFAM" id="SSF56300">
    <property type="entry name" value="Metallo-dependent phosphatases"/>
    <property type="match status" value="1"/>
</dbReference>
<dbReference type="EMBL" id="AP018817">
    <property type="protein sequence ID" value="BBF70973.1"/>
    <property type="molecule type" value="Genomic_DNA"/>
</dbReference>
<name>A0ABN5WFA3_9SPHN</name>
<evidence type="ECO:0000259" key="4">
    <source>
        <dbReference type="Pfam" id="PF00149"/>
    </source>
</evidence>
<proteinExistence type="predicted"/>
<dbReference type="InterPro" id="IPR029052">
    <property type="entry name" value="Metallo-depent_PP-like"/>
</dbReference>
<dbReference type="CDD" id="cd07385">
    <property type="entry name" value="MPP_YkuE_C"/>
    <property type="match status" value="1"/>
</dbReference>
<keyword evidence="3" id="KW-1133">Transmembrane helix</keyword>
<dbReference type="InterPro" id="IPR051158">
    <property type="entry name" value="Metallophosphoesterase_sf"/>
</dbReference>
<dbReference type="PANTHER" id="PTHR31302">
    <property type="entry name" value="TRANSMEMBRANE PROTEIN WITH METALLOPHOSPHOESTERASE DOMAIN-RELATED"/>
    <property type="match status" value="1"/>
</dbReference>
<dbReference type="Pfam" id="PF00149">
    <property type="entry name" value="Metallophos"/>
    <property type="match status" value="1"/>
</dbReference>
<keyword evidence="3" id="KW-0812">Transmembrane</keyword>
<evidence type="ECO:0000313" key="5">
    <source>
        <dbReference type="EMBL" id="BBF70973.1"/>
    </source>
</evidence>
<dbReference type="Proteomes" id="UP001059971">
    <property type="component" value="Chromosome 1"/>
</dbReference>
<evidence type="ECO:0000256" key="3">
    <source>
        <dbReference type="SAM" id="Phobius"/>
    </source>
</evidence>
<reference evidence="5" key="1">
    <citation type="submission" date="2018-07" db="EMBL/GenBank/DDBJ databases">
        <title>Complete genome sequence of Sphingomonas bisphenolicum strain AO1, a bisphenol A degradative bacterium isolated from Japanese farm field.</title>
        <authorList>
            <person name="Murakami M."/>
            <person name="Koh M."/>
            <person name="Koba S."/>
            <person name="Matsumura Y."/>
        </authorList>
    </citation>
    <scope>NUCLEOTIDE SEQUENCE</scope>
    <source>
        <strain evidence="5">AO1</strain>
    </source>
</reference>
<keyword evidence="6" id="KW-1185">Reference proteome</keyword>
<dbReference type="InterPro" id="IPR004843">
    <property type="entry name" value="Calcineurin-like_PHP"/>
</dbReference>
<keyword evidence="1" id="KW-0479">Metal-binding</keyword>
<feature type="transmembrane region" description="Helical" evidence="3">
    <location>
        <begin position="21"/>
        <end position="44"/>
    </location>
</feature>
<feature type="transmembrane region" description="Helical" evidence="3">
    <location>
        <begin position="56"/>
        <end position="77"/>
    </location>
</feature>
<sequence>MSSGSVFAPEFPRGIVILFNWASGAILFLALLQLLLDVTILAMWMLPGEAPAVPNAVRYAMAAAASLLAAIGVLNAVRVPPLKDVDLHIRGLPSEFEGYTIVQLTDLHISRLFPKAWTQKVVERVNALDVDLIVVTGDVIDGSLAMRRADVAPLGALSAKDGVYMSPGNHEYFLGYREWMQHFSDLGMRILANAHAILERGGARLMLAGVTDASAPATGQPKPDLAAALAEGPPGVPILLLDHQPRSARRAAARGVAAQLSGHTHGGMMPNLDRLVARGNAGFVSGSYVVDGMTLYVNNGTGIWPGFALRLRRPSELTRLTLRRAP</sequence>
<evidence type="ECO:0000256" key="2">
    <source>
        <dbReference type="ARBA" id="ARBA00022801"/>
    </source>
</evidence>
<evidence type="ECO:0000313" key="6">
    <source>
        <dbReference type="Proteomes" id="UP001059971"/>
    </source>
</evidence>
<keyword evidence="3" id="KW-0472">Membrane</keyword>
<feature type="domain" description="Calcineurin-like phosphoesterase" evidence="4">
    <location>
        <begin position="100"/>
        <end position="266"/>
    </location>
</feature>
<dbReference type="PANTHER" id="PTHR31302:SF31">
    <property type="entry name" value="PHOSPHODIESTERASE YAEI"/>
    <property type="match status" value="1"/>
</dbReference>
<dbReference type="RefSeq" id="WP_261935138.1">
    <property type="nucleotide sequence ID" value="NZ_AP018817.1"/>
</dbReference>
<accession>A0ABN5WFA3</accession>
<dbReference type="Gene3D" id="3.60.21.10">
    <property type="match status" value="1"/>
</dbReference>
<organism evidence="5 6">
    <name type="scientific">Sphingomonas bisphenolicum</name>
    <dbReference type="NCBI Taxonomy" id="296544"/>
    <lineage>
        <taxon>Bacteria</taxon>
        <taxon>Pseudomonadati</taxon>
        <taxon>Pseudomonadota</taxon>
        <taxon>Alphaproteobacteria</taxon>
        <taxon>Sphingomonadales</taxon>
        <taxon>Sphingomonadaceae</taxon>
        <taxon>Sphingomonas</taxon>
    </lineage>
</organism>
<protein>
    <submittedName>
        <fullName evidence="5">Metallophosphoesterase</fullName>
    </submittedName>
</protein>
<evidence type="ECO:0000256" key="1">
    <source>
        <dbReference type="ARBA" id="ARBA00022723"/>
    </source>
</evidence>
<gene>
    <name evidence="5" type="ORF">SBA_ch1_31730</name>
</gene>